<evidence type="ECO:0000256" key="7">
    <source>
        <dbReference type="PROSITE-ProRule" id="PRU10007"/>
    </source>
</evidence>
<feature type="region of interest" description="Disordered" evidence="9">
    <location>
        <begin position="447"/>
        <end position="480"/>
    </location>
</feature>
<dbReference type="InterPro" id="IPR015590">
    <property type="entry name" value="Aldehyde_DH_dom"/>
</dbReference>
<keyword evidence="13" id="KW-1185">Reference proteome</keyword>
<feature type="active site" evidence="6">
    <location>
        <position position="753"/>
    </location>
</feature>
<evidence type="ECO:0000313" key="13">
    <source>
        <dbReference type="Proteomes" id="UP000593758"/>
    </source>
</evidence>
<dbReference type="SUPFAM" id="SSF51730">
    <property type="entry name" value="FAD-linked oxidoreductase"/>
    <property type="match status" value="1"/>
</dbReference>
<dbReference type="PROSITE" id="PS00070">
    <property type="entry name" value="ALDEHYDE_DEHYDR_CYS"/>
    <property type="match status" value="1"/>
</dbReference>
<dbReference type="Gene3D" id="3.40.605.10">
    <property type="entry name" value="Aldehyde Dehydrogenase, Chain A, domain 1"/>
    <property type="match status" value="1"/>
</dbReference>
<name>A0A7M1SW84_9MICO</name>
<feature type="domain" description="Proline dehydrogenase" evidence="11">
    <location>
        <begin position="133"/>
        <end position="426"/>
    </location>
</feature>
<dbReference type="EMBL" id="CP063169">
    <property type="protein sequence ID" value="QOR71818.1"/>
    <property type="molecule type" value="Genomic_DNA"/>
</dbReference>
<dbReference type="AlphaFoldDB" id="A0A7M1SW84"/>
<dbReference type="GO" id="GO:0010133">
    <property type="term" value="P:L-proline catabolic process to L-glutamate"/>
    <property type="evidence" value="ECO:0007669"/>
    <property type="project" value="InterPro"/>
</dbReference>
<keyword evidence="4" id="KW-0520">NAD</keyword>
<feature type="active site" evidence="6 7">
    <location>
        <position position="719"/>
    </location>
</feature>
<comment type="pathway">
    <text evidence="1">Amino-acid degradation; L-proline degradation into L-glutamate; L-glutamate from L-proline: step 2/2.</text>
</comment>
<dbReference type="InterPro" id="IPR050485">
    <property type="entry name" value="Proline_metab_enzyme"/>
</dbReference>
<dbReference type="EC" id="1.2.1.88" evidence="2"/>
<sequence>MTVADLTSAVDPAVALAHRWAGATSAGSTSAESRTSARLARLVADPAGLDLAVRFVDRVARPEDLTVAARELGRLSTEAASGFLSAPDRAMLGLGSAVARLAPSVVVPLARLRLRQLVGHLVVDASDPALGHHLAQARAHGRRSNVNLLGEAVLGEQEAAARAARTRLLLERDDIDYVSIKVSALVSQLSTWDTEAMVPRVVDRLRPLYRTAARKSPTAFVNLDMESYRDLDLTVSVFEAICSEPEFTGLEMGLALQAYLPDSYLAMQRLVDFALRRRAAGGAPIKIRLVKGANLAIERVEAELHGWAQAPYATKAEVDANYVRMLDTLLRPEVAAAVRTGVASHNLFDLALAHQLATARGVSDAVDVEMLQGMAPAQARAVARDVGSDRPLILYTPVVAPQDFDVAVSYLVRRLEENAAPENFIHAVFAPHAGDAPDHSPMLEQEERFRASVQDSGSVSATPRRSRARPPAGAFFANTTDSDPALPEVRWAAQEWVTQPARELTSPELVSIGAVDEVVERGRLAQPGWAERSSAERAAVLRTIADELERRRGEMVTAAAHEGGKTVAESDPEVSEAIDFARYYADRAEELDEIADAEGLSFTPDTLVLITPPWNFPIAIPAGGVLASLAAGSAVVLKPAPQVPGVAEVVVEAIHAAFAAHRAPEELVQIVRTDEGEIGRHLVAHPGVDTVILTGAYETARMFERWRSDRPAGARVLAETSGKNALVVTPSADIDLAVADVIRSAFGHAGQKCSAASLLILVGPMARSERFRSQLVDAAGSLRVGWPQDLGTAMGPLIGPAEGKLARALTTLEPGESWLIEPRQRDDEGKLWSPGIKTGVQPGSPFHLTEYFGPVLGIMAADSLEQAIEWQNATGYGLTGGLHSLDEDEIRHWLAHVEVGNAYVNRHITGAIVQRQPFGGWKHSSIGPGAKAGGPNYVAQLGTWSTVQRPVGEGAVGRRVRAQLEAILRLSDDPAEQEWLWVSALSDAWARDQVFQRETDRTGLAAEANVFRYRPVPMVTVRASASAVPVEVGRMALAAACAGVPVEVSMHPDVGQVVDARLGLDAVGWGWQTETDEAFEARVSRGEVAGRIRVIGYQENLVRAACTETADATLLHGEVLASGRRELLSVLREQAVSRTMHRLGHVAAETNSPTGTAVGVDGR</sequence>
<dbReference type="InterPro" id="IPR029041">
    <property type="entry name" value="FAD-linked_oxidoreductase-like"/>
</dbReference>
<dbReference type="Pfam" id="PF01619">
    <property type="entry name" value="Pro_dh"/>
    <property type="match status" value="1"/>
</dbReference>
<dbReference type="PIRSF" id="PIRSF000197">
    <property type="entry name" value="Bifunct_PutA"/>
    <property type="match status" value="1"/>
</dbReference>
<dbReference type="SUPFAM" id="SSF53720">
    <property type="entry name" value="ALDH-like"/>
    <property type="match status" value="1"/>
</dbReference>
<accession>A0A7M1SW84</accession>
<evidence type="ECO:0000259" key="10">
    <source>
        <dbReference type="Pfam" id="PF00171"/>
    </source>
</evidence>
<protein>
    <recommendedName>
        <fullName evidence="2">L-glutamate gamma-semialdehyde dehydrogenase</fullName>
        <ecNumber evidence="2">1.2.1.88</ecNumber>
    </recommendedName>
</protein>
<evidence type="ECO:0000256" key="2">
    <source>
        <dbReference type="ARBA" id="ARBA00012884"/>
    </source>
</evidence>
<organism evidence="12 13">
    <name type="scientific">Ruania alkalisoli</name>
    <dbReference type="NCBI Taxonomy" id="2779775"/>
    <lineage>
        <taxon>Bacteria</taxon>
        <taxon>Bacillati</taxon>
        <taxon>Actinomycetota</taxon>
        <taxon>Actinomycetes</taxon>
        <taxon>Micrococcales</taxon>
        <taxon>Ruaniaceae</taxon>
        <taxon>Ruania</taxon>
    </lineage>
</organism>
<dbReference type="KEGG" id="halt:IM660_06000"/>
<dbReference type="InterPro" id="IPR016162">
    <property type="entry name" value="Ald_DH_N"/>
</dbReference>
<proteinExistence type="inferred from homology"/>
<comment type="similarity">
    <text evidence="8">Belongs to the aldehyde dehydrogenase family.</text>
</comment>
<dbReference type="RefSeq" id="WP_193498472.1">
    <property type="nucleotide sequence ID" value="NZ_CP063169.1"/>
</dbReference>
<evidence type="ECO:0000256" key="1">
    <source>
        <dbReference type="ARBA" id="ARBA00004786"/>
    </source>
</evidence>
<dbReference type="Gene3D" id="3.20.20.220">
    <property type="match status" value="1"/>
</dbReference>
<evidence type="ECO:0000256" key="6">
    <source>
        <dbReference type="PIRSR" id="PIRSR000197-1"/>
    </source>
</evidence>
<dbReference type="Pfam" id="PF00171">
    <property type="entry name" value="Aldedh"/>
    <property type="match status" value="1"/>
</dbReference>
<dbReference type="GO" id="GO:0009898">
    <property type="term" value="C:cytoplasmic side of plasma membrane"/>
    <property type="evidence" value="ECO:0007669"/>
    <property type="project" value="TreeGrafter"/>
</dbReference>
<evidence type="ECO:0000256" key="5">
    <source>
        <dbReference type="ARBA" id="ARBA00048142"/>
    </source>
</evidence>
<dbReference type="GO" id="GO:0004657">
    <property type="term" value="F:proline dehydrogenase activity"/>
    <property type="evidence" value="ECO:0007669"/>
    <property type="project" value="InterPro"/>
</dbReference>
<dbReference type="PANTHER" id="PTHR42862:SF1">
    <property type="entry name" value="DELTA-1-PYRROLINE-5-CARBOXYLATE DEHYDROGENASE 2, ISOFORM A-RELATED"/>
    <property type="match status" value="1"/>
</dbReference>
<evidence type="ECO:0000256" key="4">
    <source>
        <dbReference type="ARBA" id="ARBA00023027"/>
    </source>
</evidence>
<dbReference type="InterPro" id="IPR029510">
    <property type="entry name" value="Ald_DH_CS_GLU"/>
</dbReference>
<reference evidence="12 13" key="1">
    <citation type="submission" date="2020-10" db="EMBL/GenBank/DDBJ databases">
        <title>Haloactinobacterium sp. RN3S43, a bacterium isolated from saline soil.</title>
        <authorList>
            <person name="Sun J.-Q."/>
        </authorList>
    </citation>
    <scope>NUCLEOTIDE SEQUENCE [LARGE SCALE GENOMIC DNA]</scope>
    <source>
        <strain evidence="12 13">RN3S43</strain>
    </source>
</reference>
<dbReference type="InterPro" id="IPR025703">
    <property type="entry name" value="Bifunct_PutA"/>
</dbReference>
<dbReference type="PANTHER" id="PTHR42862">
    <property type="entry name" value="DELTA-1-PYRROLINE-5-CARBOXYLATE DEHYDROGENASE 1, ISOFORM A-RELATED"/>
    <property type="match status" value="1"/>
</dbReference>
<dbReference type="InterPro" id="IPR016160">
    <property type="entry name" value="Ald_DH_CS_CYS"/>
</dbReference>
<feature type="domain" description="Aldehyde dehydrogenase" evidence="10">
    <location>
        <begin position="514"/>
        <end position="939"/>
    </location>
</feature>
<keyword evidence="3 8" id="KW-0560">Oxidoreductase</keyword>
<evidence type="ECO:0000259" key="11">
    <source>
        <dbReference type="Pfam" id="PF01619"/>
    </source>
</evidence>
<dbReference type="GO" id="GO:0003700">
    <property type="term" value="F:DNA-binding transcription factor activity"/>
    <property type="evidence" value="ECO:0007669"/>
    <property type="project" value="InterPro"/>
</dbReference>
<gene>
    <name evidence="12" type="ORF">IM660_06000</name>
</gene>
<comment type="catalytic activity">
    <reaction evidence="5">
        <text>L-glutamate 5-semialdehyde + NAD(+) + H2O = L-glutamate + NADH + 2 H(+)</text>
        <dbReference type="Rhea" id="RHEA:30235"/>
        <dbReference type="ChEBI" id="CHEBI:15377"/>
        <dbReference type="ChEBI" id="CHEBI:15378"/>
        <dbReference type="ChEBI" id="CHEBI:29985"/>
        <dbReference type="ChEBI" id="CHEBI:57540"/>
        <dbReference type="ChEBI" id="CHEBI:57945"/>
        <dbReference type="ChEBI" id="CHEBI:58066"/>
        <dbReference type="EC" id="1.2.1.88"/>
    </reaction>
</comment>
<dbReference type="PROSITE" id="PS00687">
    <property type="entry name" value="ALDEHYDE_DEHYDR_GLU"/>
    <property type="match status" value="1"/>
</dbReference>
<evidence type="ECO:0000256" key="9">
    <source>
        <dbReference type="SAM" id="MobiDB-lite"/>
    </source>
</evidence>
<evidence type="ECO:0000313" key="12">
    <source>
        <dbReference type="EMBL" id="QOR71818.1"/>
    </source>
</evidence>
<dbReference type="InterPro" id="IPR016163">
    <property type="entry name" value="Ald_DH_C"/>
</dbReference>
<dbReference type="InterPro" id="IPR016161">
    <property type="entry name" value="Ald_DH/histidinol_DH"/>
</dbReference>
<dbReference type="InterPro" id="IPR002872">
    <property type="entry name" value="Proline_DH_dom"/>
</dbReference>
<dbReference type="Proteomes" id="UP000593758">
    <property type="component" value="Chromosome"/>
</dbReference>
<evidence type="ECO:0000256" key="8">
    <source>
        <dbReference type="RuleBase" id="RU003345"/>
    </source>
</evidence>
<dbReference type="Gene3D" id="3.40.309.10">
    <property type="entry name" value="Aldehyde Dehydrogenase, Chain A, domain 2"/>
    <property type="match status" value="1"/>
</dbReference>
<dbReference type="GO" id="GO:0003842">
    <property type="term" value="F:L-glutamate gamma-semialdehyde dehydrogenase activity"/>
    <property type="evidence" value="ECO:0007669"/>
    <property type="project" value="UniProtKB-EC"/>
</dbReference>
<evidence type="ECO:0000256" key="3">
    <source>
        <dbReference type="ARBA" id="ARBA00023002"/>
    </source>
</evidence>